<evidence type="ECO:0000256" key="2">
    <source>
        <dbReference type="ARBA" id="ARBA00011322"/>
    </source>
</evidence>
<evidence type="ECO:0000256" key="3">
    <source>
        <dbReference type="ARBA" id="ARBA00013368"/>
    </source>
</evidence>
<evidence type="ECO:0000256" key="1">
    <source>
        <dbReference type="ARBA" id="ARBA00006930"/>
    </source>
</evidence>
<feature type="coiled-coil region" evidence="4">
    <location>
        <begin position="626"/>
        <end position="660"/>
    </location>
</feature>
<comment type="caution">
    <text evidence="6">The sequence shown here is derived from an EMBL/GenBank/DDBJ whole genome shotgun (WGS) entry which is preliminary data.</text>
</comment>
<dbReference type="InterPro" id="IPR027417">
    <property type="entry name" value="P-loop_NTPase"/>
</dbReference>
<organism evidence="6 7">
    <name type="scientific">Levilactobacillus hammesii</name>
    <dbReference type="NCBI Taxonomy" id="267633"/>
    <lineage>
        <taxon>Bacteria</taxon>
        <taxon>Bacillati</taxon>
        <taxon>Bacillota</taxon>
        <taxon>Bacilli</taxon>
        <taxon>Lactobacillales</taxon>
        <taxon>Lactobacillaceae</taxon>
        <taxon>Levilactobacillus</taxon>
    </lineage>
</organism>
<dbReference type="EMBL" id="DYXN01000060">
    <property type="protein sequence ID" value="HJE86697.1"/>
    <property type="molecule type" value="Genomic_DNA"/>
</dbReference>
<comment type="subunit">
    <text evidence="2">Heterodimer of SbcC and SbcD.</text>
</comment>
<dbReference type="GO" id="GO:0016887">
    <property type="term" value="F:ATP hydrolysis activity"/>
    <property type="evidence" value="ECO:0007669"/>
    <property type="project" value="InterPro"/>
</dbReference>
<gene>
    <name evidence="6" type="ORF">K8U88_03825</name>
</gene>
<sequence length="1052" mass="118089">MRPLTLHLQFFGPYRDENIDFQKFDATPLFLISGKTGSGKTTIFDGMCYALFDQSSGVDREPQDMRSDFATTGDHTRVTFTFSHRNRTYRIVREPAQILKKKRGTGVKRTAASVELTVFERETEIKQLTKARQVNEYLQELLQMDGKQFAQIVLLPQGEFRRFLVAPSEDKAAVLEQLFNTEIFARWTDQLRDKRRRDRAQTEKVAQQLEQLQTRLIWTQANQDRATELLDAHQTPALLTLVEEQQQATQSAVAALTEQVTAAQDQVTMLTKQDTREEQLLQDRQQLVIQTDRQQKLAAQAPAMKTVQQQIAELEWSQGIQSQWQERQTARHNLTQRRTALQQAQAGLDQAQAAHVTATTAQTDAQSISDRIATTKDELAQQAKIKPIYQQIAALTTQLSQGKKDASAAQQTVVALQQKLTQTKQELQDQQQVVTGQATLYQTGQQLTKQDGQLKDWNRQLTALQTAEQQQQQETKQLTALQTQIATQRQATGQARQQAEDLNQELLNHEIVRLVGQLKPGSPCPICGATDHPSPAAVADTTVTEAEVKQAQAVAQQQQDRLTQLTTRQQNLREELTTRQTQQQADVRVFWQSLPATVAVDPMTLPAVAQRLADLTNQQQAALRTLHQQQAAITQAQAQVDQLKKQVTQCEQQLQTAQTTQQEKTRAVDRLTAQLTTQRQQLPATAATLADFKRQEQQLQQQLATDQAAWEAVTQRVKQATDRLTVATTEVKAATAELEKSQQRCQMAADQVQALLSQHFEAVTPETESQVAACLEQLTTLPQKRQRVQDFRTQQERVTTTIAELKKRVADQPEPDRAQTQAALQAAAKQVNALQDQRHNQQDQFQRNAETVSALKRQMAQQETALKRSQELTELVDVVNGDGPNSKLGLERYVLQTYLRQILTVGNQRLQQLTNGRYQFLVDDQPATYKKNSGLEINVYDDHVGEQRSVHTLSGGESFIAALALALALGEVIQQTTGSVDVDALFIDEGFGSLDEDALMTALESLETVEGQHRMIGIISHVSELRAQVPNQLQVVSNGNGESKITYQIDEG</sequence>
<dbReference type="PANTHER" id="PTHR32114:SF2">
    <property type="entry name" value="ABC TRANSPORTER ABCH.3"/>
    <property type="match status" value="1"/>
</dbReference>
<evidence type="ECO:0000313" key="7">
    <source>
        <dbReference type="Proteomes" id="UP000721920"/>
    </source>
</evidence>
<reference evidence="6" key="2">
    <citation type="submission" date="2021-09" db="EMBL/GenBank/DDBJ databases">
        <authorList>
            <person name="Gilroy R."/>
        </authorList>
    </citation>
    <scope>NUCLEOTIDE SEQUENCE</scope>
    <source>
        <strain evidence="6">CHK173-2145</strain>
    </source>
</reference>
<dbReference type="AlphaFoldDB" id="A0A921JXC8"/>
<dbReference type="Proteomes" id="UP000721920">
    <property type="component" value="Unassembled WGS sequence"/>
</dbReference>
<feature type="coiled-coil region" evidence="4">
    <location>
        <begin position="548"/>
        <end position="575"/>
    </location>
</feature>
<accession>A0A921JXC8</accession>
<dbReference type="Pfam" id="PF13558">
    <property type="entry name" value="SbcC_Walker_B"/>
    <property type="match status" value="1"/>
</dbReference>
<dbReference type="SUPFAM" id="SSF52540">
    <property type="entry name" value="P-loop containing nucleoside triphosphate hydrolases"/>
    <property type="match status" value="1"/>
</dbReference>
<dbReference type="Gene3D" id="1.10.287.1490">
    <property type="match status" value="1"/>
</dbReference>
<keyword evidence="4" id="KW-0175">Coiled coil</keyword>
<proteinExistence type="inferred from homology"/>
<dbReference type="PANTHER" id="PTHR32114">
    <property type="entry name" value="ABC TRANSPORTER ABCH.3"/>
    <property type="match status" value="1"/>
</dbReference>
<comment type="similarity">
    <text evidence="1">Belongs to the SMC family. SbcC subfamily.</text>
</comment>
<feature type="coiled-coil region" evidence="4">
    <location>
        <begin position="689"/>
        <end position="758"/>
    </location>
</feature>
<protein>
    <recommendedName>
        <fullName evidence="3">Nuclease SbcCD subunit C</fullName>
    </recommendedName>
</protein>
<evidence type="ECO:0000259" key="5">
    <source>
        <dbReference type="Pfam" id="PF13476"/>
    </source>
</evidence>
<dbReference type="InterPro" id="IPR038729">
    <property type="entry name" value="Rad50/SbcC_AAA"/>
</dbReference>
<name>A0A921JXC8_9LACO</name>
<dbReference type="Pfam" id="PF13476">
    <property type="entry name" value="AAA_23"/>
    <property type="match status" value="1"/>
</dbReference>
<evidence type="ECO:0000313" key="6">
    <source>
        <dbReference type="EMBL" id="HJE86697.1"/>
    </source>
</evidence>
<dbReference type="Gene3D" id="3.40.50.300">
    <property type="entry name" value="P-loop containing nucleotide triphosphate hydrolases"/>
    <property type="match status" value="2"/>
</dbReference>
<feature type="domain" description="Rad50/SbcC-type AAA" evidence="5">
    <location>
        <begin position="6"/>
        <end position="215"/>
    </location>
</feature>
<reference evidence="6" key="1">
    <citation type="journal article" date="2021" name="PeerJ">
        <title>Extensive microbial diversity within the chicken gut microbiome revealed by metagenomics and culture.</title>
        <authorList>
            <person name="Gilroy R."/>
            <person name="Ravi A."/>
            <person name="Getino M."/>
            <person name="Pursley I."/>
            <person name="Horton D.L."/>
            <person name="Alikhan N.F."/>
            <person name="Baker D."/>
            <person name="Gharbi K."/>
            <person name="Hall N."/>
            <person name="Watson M."/>
            <person name="Adriaenssens E.M."/>
            <person name="Foster-Nyarko E."/>
            <person name="Jarju S."/>
            <person name="Secka A."/>
            <person name="Antonio M."/>
            <person name="Oren A."/>
            <person name="Chaudhuri R.R."/>
            <person name="La Ragione R."/>
            <person name="Hildebrand F."/>
            <person name="Pallen M.J."/>
        </authorList>
    </citation>
    <scope>NUCLEOTIDE SEQUENCE</scope>
    <source>
        <strain evidence="6">CHK173-2145</strain>
    </source>
</reference>
<dbReference type="GO" id="GO:0006302">
    <property type="term" value="P:double-strand break repair"/>
    <property type="evidence" value="ECO:0007669"/>
    <property type="project" value="InterPro"/>
</dbReference>
<feature type="coiled-coil region" evidence="4">
    <location>
        <begin position="817"/>
        <end position="872"/>
    </location>
</feature>
<evidence type="ECO:0000256" key="4">
    <source>
        <dbReference type="SAM" id="Coils"/>
    </source>
</evidence>
<feature type="coiled-coil region" evidence="4">
    <location>
        <begin position="406"/>
        <end position="505"/>
    </location>
</feature>